<dbReference type="EMBL" id="JACHDE010000040">
    <property type="protein sequence ID" value="MBB5405705.1"/>
    <property type="molecule type" value="Genomic_DNA"/>
</dbReference>
<accession>A0A7W8P7X2</accession>
<dbReference type="Proteomes" id="UP000592820">
    <property type="component" value="Unassembled WGS sequence"/>
</dbReference>
<name>A0A7W8P7X2_9BURK</name>
<evidence type="ECO:0000313" key="2">
    <source>
        <dbReference type="Proteomes" id="UP000592820"/>
    </source>
</evidence>
<proteinExistence type="predicted"/>
<comment type="caution">
    <text evidence="1">The sequence shown here is derived from an EMBL/GenBank/DDBJ whole genome shotgun (WGS) entry which is preliminary data.</text>
</comment>
<dbReference type="AlphaFoldDB" id="A0A7W8P7X2"/>
<sequence>MRRCRAFPQENASVFNAIRSFPDCMLLIEGTAACPNTKALHRERLRSSEKHIANLVRHRARLVETLNEGRASSMD</sequence>
<organism evidence="1 2">
    <name type="scientific">Paraburkholderia youngii</name>
    <dbReference type="NCBI Taxonomy" id="2782701"/>
    <lineage>
        <taxon>Bacteria</taxon>
        <taxon>Pseudomonadati</taxon>
        <taxon>Pseudomonadota</taxon>
        <taxon>Betaproteobacteria</taxon>
        <taxon>Burkholderiales</taxon>
        <taxon>Burkholderiaceae</taxon>
        <taxon>Paraburkholderia</taxon>
    </lineage>
</organism>
<evidence type="ECO:0000313" key="1">
    <source>
        <dbReference type="EMBL" id="MBB5405705.1"/>
    </source>
</evidence>
<reference evidence="1 2" key="1">
    <citation type="submission" date="2020-08" db="EMBL/GenBank/DDBJ databases">
        <title>Genomic Encyclopedia of Type Strains, Phase IV (KMG-V): Genome sequencing to study the core and pangenomes of soil and plant-associated prokaryotes.</title>
        <authorList>
            <person name="Whitman W."/>
        </authorList>
    </citation>
    <scope>NUCLEOTIDE SEQUENCE [LARGE SCALE GENOMIC DNA]</scope>
    <source>
        <strain evidence="1 2">JPY162</strain>
    </source>
</reference>
<protein>
    <submittedName>
        <fullName evidence="1">Uncharacterized protein</fullName>
    </submittedName>
</protein>
<gene>
    <name evidence="1" type="ORF">HDG41_007801</name>
</gene>